<dbReference type="InterPro" id="IPR040256">
    <property type="entry name" value="At4g02000-like"/>
</dbReference>
<dbReference type="AlphaFoldDB" id="A0A7J6WLW5"/>
<organism evidence="3 4">
    <name type="scientific">Thalictrum thalictroides</name>
    <name type="common">Rue-anemone</name>
    <name type="synonym">Anemone thalictroides</name>
    <dbReference type="NCBI Taxonomy" id="46969"/>
    <lineage>
        <taxon>Eukaryota</taxon>
        <taxon>Viridiplantae</taxon>
        <taxon>Streptophyta</taxon>
        <taxon>Embryophyta</taxon>
        <taxon>Tracheophyta</taxon>
        <taxon>Spermatophyta</taxon>
        <taxon>Magnoliopsida</taxon>
        <taxon>Ranunculales</taxon>
        <taxon>Ranunculaceae</taxon>
        <taxon>Thalictroideae</taxon>
        <taxon>Thalictrum</taxon>
    </lineage>
</organism>
<accession>A0A7J6WLW5</accession>
<evidence type="ECO:0000313" key="4">
    <source>
        <dbReference type="Proteomes" id="UP000554482"/>
    </source>
</evidence>
<evidence type="ECO:0000313" key="3">
    <source>
        <dbReference type="EMBL" id="KAF5197968.1"/>
    </source>
</evidence>
<feature type="compositionally biased region" description="Basic and acidic residues" evidence="1">
    <location>
        <begin position="177"/>
        <end position="190"/>
    </location>
</feature>
<reference evidence="3 4" key="1">
    <citation type="submission" date="2020-06" db="EMBL/GenBank/DDBJ databases">
        <title>Transcriptomic and genomic resources for Thalictrum thalictroides and T. hernandezii: Facilitating candidate gene discovery in an emerging model plant lineage.</title>
        <authorList>
            <person name="Arias T."/>
            <person name="Riano-Pachon D.M."/>
            <person name="Di Stilio V.S."/>
        </authorList>
    </citation>
    <scope>NUCLEOTIDE SEQUENCE [LARGE SCALE GENOMIC DNA]</scope>
    <source>
        <strain evidence="4">cv. WT478/WT964</strain>
        <tissue evidence="3">Leaves</tissue>
    </source>
</reference>
<feature type="non-terminal residue" evidence="3">
    <location>
        <position position="293"/>
    </location>
</feature>
<dbReference type="OrthoDB" id="1926761at2759"/>
<gene>
    <name evidence="3" type="ORF">FRX31_012445</name>
</gene>
<feature type="region of interest" description="Disordered" evidence="1">
    <location>
        <begin position="177"/>
        <end position="202"/>
    </location>
</feature>
<comment type="caution">
    <text evidence="3">The sequence shown here is derived from an EMBL/GenBank/DDBJ whole genome shotgun (WGS) entry which is preliminary data.</text>
</comment>
<dbReference type="InterPro" id="IPR025558">
    <property type="entry name" value="DUF4283"/>
</dbReference>
<evidence type="ECO:0000256" key="1">
    <source>
        <dbReference type="SAM" id="MobiDB-lite"/>
    </source>
</evidence>
<name>A0A7J6WLW5_THATH</name>
<keyword evidence="4" id="KW-1185">Reference proteome</keyword>
<evidence type="ECO:0000259" key="2">
    <source>
        <dbReference type="Pfam" id="PF14111"/>
    </source>
</evidence>
<dbReference type="Proteomes" id="UP000554482">
    <property type="component" value="Unassembled WGS sequence"/>
</dbReference>
<dbReference type="EMBL" id="JABWDY010013945">
    <property type="protein sequence ID" value="KAF5197968.1"/>
    <property type="molecule type" value="Genomic_DNA"/>
</dbReference>
<dbReference type="PANTHER" id="PTHR31286">
    <property type="entry name" value="GLYCINE-RICH CELL WALL STRUCTURAL PROTEIN 1.8-LIKE"/>
    <property type="match status" value="1"/>
</dbReference>
<feature type="domain" description="DUF4283" evidence="2">
    <location>
        <begin position="1"/>
        <end position="66"/>
    </location>
</feature>
<sequence>MEEMRARAAQQWALSESFIITPLAKGFLHLKFENGEDYQKVWTRGPWKFGNELLRLQKWEKNFRPENQKRTNALVWIRLPNLPMECWDEEVLLSIGRGVGYPMKVDDTSINKQYGYYVDLTKPIPDQILVSTEDYEFWQDVVVTKIPKFCNHCKIVGHSVTECRKLKGVLDKGKDPIVDNTPKDQTEKATKNTKRNKGKKVADHTTKEWMEKKNNEQDSFAAEISKSNSFQVLQEEEEAYEEPQQQLAVVTVEPVMGEVEPLAIAVEKTQNDTIQVLEKGREDTPVLLENENE</sequence>
<protein>
    <submittedName>
        <fullName evidence="3">Zinc ion binding / nucleic acid binding protein</fullName>
    </submittedName>
</protein>
<proteinExistence type="predicted"/>
<dbReference type="Pfam" id="PF14111">
    <property type="entry name" value="DUF4283"/>
    <property type="match status" value="1"/>
</dbReference>
<dbReference type="PANTHER" id="PTHR31286:SF60">
    <property type="entry name" value="PROTEIN, PUTATIVE-RELATED"/>
    <property type="match status" value="1"/>
</dbReference>